<accession>A0A0K0XX88</accession>
<dbReference type="Proteomes" id="UP000066624">
    <property type="component" value="Chromosome"/>
</dbReference>
<keyword evidence="2" id="KW-1185">Reference proteome</keyword>
<dbReference type="InterPro" id="IPR007470">
    <property type="entry name" value="HemX"/>
</dbReference>
<dbReference type="KEGG" id="wma:WM2015_1929"/>
<dbReference type="PANTHER" id="PTHR38043">
    <property type="entry name" value="PROTEIN HEMX"/>
    <property type="match status" value="1"/>
</dbReference>
<gene>
    <name evidence="1" type="ORF">WM2015_1929</name>
</gene>
<dbReference type="AlphaFoldDB" id="A0A0K0XX88"/>
<name>A0A0K0XX88_9GAMM</name>
<sequence>MVEPEAAVEPPPEASEPRRSEPSSSRSGVLVWLALLLALAALALAAWPRFEAQWGKSEADGESELRELASRVETLASGQSAAERERRDESARIDADLDAIRSGLADAVARIEQSRALAAESDPVVSARLSEIEGRMDRAQEREAEVQRSMARFAEQLSERSDQQRDVDRDLALKLDLIEASALLGIGQALAESGQNRAAALLAYRRAETRLSAQPDSRLNQARERLAEEIDRIDSQSEPDWSGARARLMRWSTSVEDWPTLQPADGGPGGAEPGETEAESGWWSSVTRSLGQLVEVEHRGEELIDAPPVDALREAARLHLAAAGLAVERRDAEALRPHLSALADLLDRYFATDQAPLGPVRSELDELLALEAPAVPSDLGQARAALQRVIEAL</sequence>
<dbReference type="Pfam" id="PF04375">
    <property type="entry name" value="HemX"/>
    <property type="match status" value="1"/>
</dbReference>
<dbReference type="EMBL" id="CP012154">
    <property type="protein sequence ID" value="AKS42295.1"/>
    <property type="molecule type" value="Genomic_DNA"/>
</dbReference>
<dbReference type="PANTHER" id="PTHR38043:SF1">
    <property type="entry name" value="PROTEIN HEMX"/>
    <property type="match status" value="1"/>
</dbReference>
<organism evidence="1 2">
    <name type="scientific">Wenzhouxiangella marina</name>
    <dbReference type="NCBI Taxonomy" id="1579979"/>
    <lineage>
        <taxon>Bacteria</taxon>
        <taxon>Pseudomonadati</taxon>
        <taxon>Pseudomonadota</taxon>
        <taxon>Gammaproteobacteria</taxon>
        <taxon>Chromatiales</taxon>
        <taxon>Wenzhouxiangellaceae</taxon>
        <taxon>Wenzhouxiangella</taxon>
    </lineage>
</organism>
<evidence type="ECO:0000313" key="1">
    <source>
        <dbReference type="EMBL" id="AKS42295.1"/>
    </source>
</evidence>
<protein>
    <submittedName>
        <fullName evidence="1">Uncharacterized protein</fullName>
    </submittedName>
</protein>
<reference evidence="1 2" key="1">
    <citation type="submission" date="2015-07" db="EMBL/GenBank/DDBJ databases">
        <authorList>
            <person name="Noorani M."/>
        </authorList>
    </citation>
    <scope>NUCLEOTIDE SEQUENCE [LARGE SCALE GENOMIC DNA]</scope>
    <source>
        <strain evidence="1 2">KCTC 42284</strain>
    </source>
</reference>
<dbReference type="RefSeq" id="WP_169751143.1">
    <property type="nucleotide sequence ID" value="NZ_CP012154.1"/>
</dbReference>
<proteinExistence type="predicted"/>
<dbReference type="STRING" id="1579979.WM2015_1929"/>
<evidence type="ECO:0000313" key="2">
    <source>
        <dbReference type="Proteomes" id="UP000066624"/>
    </source>
</evidence>